<dbReference type="AlphaFoldDB" id="A0A5C7ESF2"/>
<keyword evidence="2" id="KW-1185">Reference proteome</keyword>
<comment type="caution">
    <text evidence="1">The sequence shown here is derived from an EMBL/GenBank/DDBJ whole genome shotgun (WGS) entry which is preliminary data.</text>
</comment>
<evidence type="ECO:0000313" key="2">
    <source>
        <dbReference type="Proteomes" id="UP000321201"/>
    </source>
</evidence>
<dbReference type="Proteomes" id="UP000321201">
    <property type="component" value="Unassembled WGS sequence"/>
</dbReference>
<dbReference type="OrthoDB" id="9021686at2"/>
<gene>
    <name evidence="1" type="ORF">FR698_09665</name>
</gene>
<evidence type="ECO:0000313" key="1">
    <source>
        <dbReference type="EMBL" id="TXF11597.1"/>
    </source>
</evidence>
<organism evidence="1 2">
    <name type="scientific">Pelomicrobium methylotrophicum</name>
    <dbReference type="NCBI Taxonomy" id="2602750"/>
    <lineage>
        <taxon>Bacteria</taxon>
        <taxon>Pseudomonadati</taxon>
        <taxon>Pseudomonadota</taxon>
        <taxon>Hydrogenophilia</taxon>
        <taxon>Hydrogenophilia incertae sedis</taxon>
        <taxon>Pelomicrobium</taxon>
    </lineage>
</organism>
<reference evidence="1 2" key="1">
    <citation type="submission" date="2019-08" db="EMBL/GenBank/DDBJ databases">
        <title>Pelomicrobium methylotrophicum gen. nov., sp. nov. a moderately thermophilic, facultatively anaerobic, lithoautotrophic and methylotrophic bacterium isolated from a terrestrial mud volcano.</title>
        <authorList>
            <person name="Slobodkina G.B."/>
            <person name="Merkel A.Y."/>
            <person name="Slobodkin A.I."/>
        </authorList>
    </citation>
    <scope>NUCLEOTIDE SEQUENCE [LARGE SCALE GENOMIC DNA]</scope>
    <source>
        <strain evidence="1 2">SM250</strain>
    </source>
</reference>
<dbReference type="InParanoid" id="A0A5C7ESF2"/>
<dbReference type="RefSeq" id="WP_147799996.1">
    <property type="nucleotide sequence ID" value="NZ_VPFL01000012.1"/>
</dbReference>
<name>A0A5C7ESF2_9PROT</name>
<accession>A0A5C7ESF2</accession>
<protein>
    <submittedName>
        <fullName evidence="1">Uncharacterized protein</fullName>
    </submittedName>
</protein>
<dbReference type="EMBL" id="VPFL01000012">
    <property type="protein sequence ID" value="TXF11597.1"/>
    <property type="molecule type" value="Genomic_DNA"/>
</dbReference>
<sequence>MGWIRIFLIAAALFVPSWAGAFRTVFDPWNFGKTTITAQQSVIAEQQRYTSILYEIKQLETMYRNLEPAKAGLLADQVLRNATLAPLYQAYVEKLADLSGALGDQRSFYEQIRASYAASDLSMESWADRMTSLLGSKDARAQQLYRMGSEVIRRVRDAITSRNALYERILNAGGALEVSQTTAAVLAQVEANTSDMNALWAGIAQRMAAEDAEKIAEKEYMENRRREIKRIMEEQDKKAIDIR</sequence>
<proteinExistence type="predicted"/>